<dbReference type="PROSITE" id="PS50026">
    <property type="entry name" value="EGF_3"/>
    <property type="match status" value="1"/>
</dbReference>
<gene>
    <name evidence="5" type="ORF">NP493_14g00015</name>
</gene>
<dbReference type="InterPro" id="IPR050906">
    <property type="entry name" value="Notch_signaling"/>
</dbReference>
<evidence type="ECO:0000313" key="5">
    <source>
        <dbReference type="EMBL" id="KAK2193142.1"/>
    </source>
</evidence>
<comment type="caution">
    <text evidence="1">Lacks conserved residue(s) required for the propagation of feature annotation.</text>
</comment>
<dbReference type="PANTHER" id="PTHR24044">
    <property type="entry name" value="NOTCH LIGAND FAMILY MEMBER"/>
    <property type="match status" value="1"/>
</dbReference>
<keyword evidence="3" id="KW-1133">Transmembrane helix</keyword>
<dbReference type="Proteomes" id="UP001209878">
    <property type="component" value="Unassembled WGS sequence"/>
</dbReference>
<feature type="disulfide bond" evidence="1">
    <location>
        <begin position="32"/>
        <end position="41"/>
    </location>
</feature>
<evidence type="ECO:0000256" key="2">
    <source>
        <dbReference type="SAM" id="MobiDB-lite"/>
    </source>
</evidence>
<reference evidence="5" key="1">
    <citation type="journal article" date="2023" name="Mol. Biol. Evol.">
        <title>Third-Generation Sequencing Reveals the Adaptive Role of the Epigenome in Three Deep-Sea Polychaetes.</title>
        <authorList>
            <person name="Perez M."/>
            <person name="Aroh O."/>
            <person name="Sun Y."/>
            <person name="Lan Y."/>
            <person name="Juniper S.K."/>
            <person name="Young C.R."/>
            <person name="Angers B."/>
            <person name="Qian P.Y."/>
        </authorList>
    </citation>
    <scope>NUCLEOTIDE SEQUENCE</scope>
    <source>
        <strain evidence="5">R07B-5</strain>
    </source>
</reference>
<feature type="compositionally biased region" description="Basic and acidic residues" evidence="2">
    <location>
        <begin position="127"/>
        <end position="163"/>
    </location>
</feature>
<comment type="caution">
    <text evidence="5">The sequence shown here is derived from an EMBL/GenBank/DDBJ whole genome shotgun (WGS) entry which is preliminary data.</text>
</comment>
<evidence type="ECO:0000313" key="6">
    <source>
        <dbReference type="Proteomes" id="UP001209878"/>
    </source>
</evidence>
<organism evidence="5 6">
    <name type="scientific">Ridgeia piscesae</name>
    <name type="common">Tubeworm</name>
    <dbReference type="NCBI Taxonomy" id="27915"/>
    <lineage>
        <taxon>Eukaryota</taxon>
        <taxon>Metazoa</taxon>
        <taxon>Spiralia</taxon>
        <taxon>Lophotrochozoa</taxon>
        <taxon>Annelida</taxon>
        <taxon>Polychaeta</taxon>
        <taxon>Sedentaria</taxon>
        <taxon>Canalipalpata</taxon>
        <taxon>Sabellida</taxon>
        <taxon>Siboglinidae</taxon>
        <taxon>Ridgeia</taxon>
    </lineage>
</organism>
<feature type="region of interest" description="Disordered" evidence="2">
    <location>
        <begin position="127"/>
        <end position="184"/>
    </location>
</feature>
<sequence>MVLSVTSCENNPCKNGGTCEYFASAKVHHCFCPESHCGVNCEGDSASPCKNDGTCVYCSAIKKIYCECVGSFTGTHCDVPKTAAKSSSPSFPFYIGIAFFLLLLVVIVLVTLKFVVGKRGRVGTKEEGKMNEMDDRVKMEDEAMKEEEKKEEQKKEAMKTEEVKTEEEEEKKEEKNKEEEEVKE</sequence>
<dbReference type="SUPFAM" id="SSF57196">
    <property type="entry name" value="EGF/Laminin"/>
    <property type="match status" value="2"/>
</dbReference>
<evidence type="ECO:0000256" key="3">
    <source>
        <dbReference type="SAM" id="Phobius"/>
    </source>
</evidence>
<feature type="disulfide bond" evidence="1">
    <location>
        <begin position="13"/>
        <end position="30"/>
    </location>
</feature>
<keyword evidence="6" id="KW-1185">Reference proteome</keyword>
<proteinExistence type="predicted"/>
<keyword evidence="1" id="KW-0245">EGF-like domain</keyword>
<keyword evidence="3" id="KW-0812">Transmembrane</keyword>
<feature type="compositionally biased region" description="Basic and acidic residues" evidence="2">
    <location>
        <begin position="172"/>
        <end position="184"/>
    </location>
</feature>
<keyword evidence="3" id="KW-0472">Membrane</keyword>
<dbReference type="Gene3D" id="2.10.25.10">
    <property type="entry name" value="Laminin"/>
    <property type="match status" value="2"/>
</dbReference>
<dbReference type="PROSITE" id="PS00022">
    <property type="entry name" value="EGF_1"/>
    <property type="match status" value="2"/>
</dbReference>
<evidence type="ECO:0000256" key="1">
    <source>
        <dbReference type="PROSITE-ProRule" id="PRU00076"/>
    </source>
</evidence>
<name>A0AAD9PEM4_RIDPI</name>
<feature type="domain" description="EGF-like" evidence="4">
    <location>
        <begin position="4"/>
        <end position="42"/>
    </location>
</feature>
<protein>
    <recommendedName>
        <fullName evidence="4">EGF-like domain-containing protein</fullName>
    </recommendedName>
</protein>
<accession>A0AAD9PEM4</accession>
<dbReference type="PANTHER" id="PTHR24044:SF417">
    <property type="entry name" value="WEARY, ISOFORM B"/>
    <property type="match status" value="1"/>
</dbReference>
<dbReference type="AlphaFoldDB" id="A0AAD9PEM4"/>
<keyword evidence="1" id="KW-1015">Disulfide bond</keyword>
<dbReference type="GO" id="GO:0005112">
    <property type="term" value="F:Notch binding"/>
    <property type="evidence" value="ECO:0007669"/>
    <property type="project" value="TreeGrafter"/>
</dbReference>
<dbReference type="InterPro" id="IPR000742">
    <property type="entry name" value="EGF"/>
</dbReference>
<feature type="transmembrane region" description="Helical" evidence="3">
    <location>
        <begin position="93"/>
        <end position="116"/>
    </location>
</feature>
<dbReference type="EMBL" id="JAODUO010000016">
    <property type="protein sequence ID" value="KAK2193142.1"/>
    <property type="molecule type" value="Genomic_DNA"/>
</dbReference>
<evidence type="ECO:0000259" key="4">
    <source>
        <dbReference type="PROSITE" id="PS50026"/>
    </source>
</evidence>